<gene>
    <name evidence="2" type="ORF">DPMN_066039</name>
</gene>
<protein>
    <submittedName>
        <fullName evidence="2">Uncharacterized protein</fullName>
    </submittedName>
</protein>
<feature type="transmembrane region" description="Helical" evidence="1">
    <location>
        <begin position="33"/>
        <end position="55"/>
    </location>
</feature>
<proteinExistence type="predicted"/>
<keyword evidence="1" id="KW-0812">Transmembrane</keyword>
<name>A0A9D4BK51_DREPO</name>
<evidence type="ECO:0000256" key="1">
    <source>
        <dbReference type="SAM" id="Phobius"/>
    </source>
</evidence>
<feature type="transmembrane region" description="Helical" evidence="1">
    <location>
        <begin position="67"/>
        <end position="85"/>
    </location>
</feature>
<sequence>MCLNDKPYSQALHLLAIWENLLPSTPQFRQREVLVAAACGVSFLLCVPYSIQGGIHLYTIVNSYMDRLVFTLIIISTIPFIVGYIKQEVWYIPIERTFMSLWYGLVALISSVLMIYYFALYVYPHPVVAHGQRWAERLGWFIATAPIALGLLGGAVHALCAQKGPLKQHVLQSLRSVTFNASYDSNEFTSGETVDTVINNTSASPESQEPVYEKTGTEVFIQPMEDAEDPENV</sequence>
<reference evidence="2" key="1">
    <citation type="journal article" date="2019" name="bioRxiv">
        <title>The Genome of the Zebra Mussel, Dreissena polymorpha: A Resource for Invasive Species Research.</title>
        <authorList>
            <person name="McCartney M.A."/>
            <person name="Auch B."/>
            <person name="Kono T."/>
            <person name="Mallez S."/>
            <person name="Zhang Y."/>
            <person name="Obille A."/>
            <person name="Becker A."/>
            <person name="Abrahante J.E."/>
            <person name="Garbe J."/>
            <person name="Badalamenti J.P."/>
            <person name="Herman A."/>
            <person name="Mangelson H."/>
            <person name="Liachko I."/>
            <person name="Sullivan S."/>
            <person name="Sone E.D."/>
            <person name="Koren S."/>
            <person name="Silverstein K.A.T."/>
            <person name="Beckman K.B."/>
            <person name="Gohl D.M."/>
        </authorList>
    </citation>
    <scope>NUCLEOTIDE SEQUENCE</scope>
    <source>
        <strain evidence="2">Duluth1</strain>
        <tissue evidence="2">Whole animal</tissue>
    </source>
</reference>
<dbReference type="AlphaFoldDB" id="A0A9D4BK51"/>
<keyword evidence="1" id="KW-0472">Membrane</keyword>
<evidence type="ECO:0000313" key="3">
    <source>
        <dbReference type="Proteomes" id="UP000828390"/>
    </source>
</evidence>
<accession>A0A9D4BK51</accession>
<dbReference type="EMBL" id="JAIWYP010000014">
    <property type="protein sequence ID" value="KAH3706651.1"/>
    <property type="molecule type" value="Genomic_DNA"/>
</dbReference>
<keyword evidence="3" id="KW-1185">Reference proteome</keyword>
<feature type="transmembrane region" description="Helical" evidence="1">
    <location>
        <begin position="138"/>
        <end position="160"/>
    </location>
</feature>
<dbReference type="Proteomes" id="UP000828390">
    <property type="component" value="Unassembled WGS sequence"/>
</dbReference>
<keyword evidence="1" id="KW-1133">Transmembrane helix</keyword>
<reference evidence="2" key="2">
    <citation type="submission" date="2020-11" db="EMBL/GenBank/DDBJ databases">
        <authorList>
            <person name="McCartney M.A."/>
            <person name="Auch B."/>
            <person name="Kono T."/>
            <person name="Mallez S."/>
            <person name="Becker A."/>
            <person name="Gohl D.M."/>
            <person name="Silverstein K.A.T."/>
            <person name="Koren S."/>
            <person name="Bechman K.B."/>
            <person name="Herman A."/>
            <person name="Abrahante J.E."/>
            <person name="Garbe J."/>
        </authorList>
    </citation>
    <scope>NUCLEOTIDE SEQUENCE</scope>
    <source>
        <strain evidence="2">Duluth1</strain>
        <tissue evidence="2">Whole animal</tissue>
    </source>
</reference>
<feature type="transmembrane region" description="Helical" evidence="1">
    <location>
        <begin position="97"/>
        <end position="118"/>
    </location>
</feature>
<comment type="caution">
    <text evidence="2">The sequence shown here is derived from an EMBL/GenBank/DDBJ whole genome shotgun (WGS) entry which is preliminary data.</text>
</comment>
<organism evidence="2 3">
    <name type="scientific">Dreissena polymorpha</name>
    <name type="common">Zebra mussel</name>
    <name type="synonym">Mytilus polymorpha</name>
    <dbReference type="NCBI Taxonomy" id="45954"/>
    <lineage>
        <taxon>Eukaryota</taxon>
        <taxon>Metazoa</taxon>
        <taxon>Spiralia</taxon>
        <taxon>Lophotrochozoa</taxon>
        <taxon>Mollusca</taxon>
        <taxon>Bivalvia</taxon>
        <taxon>Autobranchia</taxon>
        <taxon>Heteroconchia</taxon>
        <taxon>Euheterodonta</taxon>
        <taxon>Imparidentia</taxon>
        <taxon>Neoheterodontei</taxon>
        <taxon>Myida</taxon>
        <taxon>Dreissenoidea</taxon>
        <taxon>Dreissenidae</taxon>
        <taxon>Dreissena</taxon>
    </lineage>
</organism>
<evidence type="ECO:0000313" key="2">
    <source>
        <dbReference type="EMBL" id="KAH3706651.1"/>
    </source>
</evidence>